<evidence type="ECO:0000313" key="3">
    <source>
        <dbReference type="Proteomes" id="UP001165422"/>
    </source>
</evidence>
<evidence type="ECO:0000259" key="1">
    <source>
        <dbReference type="Pfam" id="PF12965"/>
    </source>
</evidence>
<dbReference type="Proteomes" id="UP001165422">
    <property type="component" value="Unassembled WGS sequence"/>
</dbReference>
<sequence>MEIDYDTDPRLSILNVAYMCGLTDIKEEGYRFTATCPFCGAKPGHFYLTPTDRRNPNYKNVYRCVKCGAAGSNIKLYAELHSCSTKEAFKEIMGFDVKISVVKKIKKMEKKLNKPVIPMADIDTRDKVYRKLISLLYVSDKHLENLVLRGLTEKDIRKNGYATLPESKYLKRKICIEIQKCGFSLKGIPGFYPSKYKNWTFWTPKEGGFLVPVRDMYGRIQGCQIRKNGEKIKKKYPWFSSGYMDRGCSAQGFFHVYWNSKHSGKKVAITEGALKATVAGILSDTTFLAVPGVNSYNGCAEILKKMKAERIFVAYDMDRFDNSQVMENQVKLIQYLKSEGFSDIRVCTWNPSYKGIDDYLKHIVG</sequence>
<dbReference type="SUPFAM" id="SSF57783">
    <property type="entry name" value="Zinc beta-ribbon"/>
    <property type="match status" value="1"/>
</dbReference>
<dbReference type="EMBL" id="JAJJPB010000022">
    <property type="protein sequence ID" value="MCC9296045.1"/>
    <property type="molecule type" value="Genomic_DNA"/>
</dbReference>
<gene>
    <name evidence="2" type="ORF">LN736_14375</name>
</gene>
<protein>
    <submittedName>
        <fullName evidence="2">DUF3854 domain-containing protein</fullName>
    </submittedName>
</protein>
<proteinExistence type="predicted"/>
<dbReference type="Gene3D" id="3.90.580.10">
    <property type="entry name" value="Zinc finger, CHC2-type domain"/>
    <property type="match status" value="1"/>
</dbReference>
<dbReference type="Pfam" id="PF12965">
    <property type="entry name" value="DUF3854"/>
    <property type="match status" value="1"/>
</dbReference>
<name>A0ABS8NAG8_9CLOT</name>
<comment type="caution">
    <text evidence="2">The sequence shown here is derived from an EMBL/GenBank/DDBJ whole genome shotgun (WGS) entry which is preliminary data.</text>
</comment>
<dbReference type="InterPro" id="IPR036977">
    <property type="entry name" value="DNA_primase_Znf_CHC2"/>
</dbReference>
<dbReference type="RefSeq" id="WP_179977655.1">
    <property type="nucleotide sequence ID" value="NZ_JAJJPB010000022.1"/>
</dbReference>
<evidence type="ECO:0000313" key="2">
    <source>
        <dbReference type="EMBL" id="MCC9296045.1"/>
    </source>
</evidence>
<reference evidence="2" key="1">
    <citation type="submission" date="2021-11" db="EMBL/GenBank/DDBJ databases">
        <authorList>
            <person name="Qingchun L."/>
            <person name="Dong Z."/>
            <person name="Zongwei Q."/>
            <person name="Jia Z."/>
            <person name="Duotao L."/>
        </authorList>
    </citation>
    <scope>NUCLEOTIDE SEQUENCE</scope>
    <source>
        <strain evidence="2">WLY-B-L2</strain>
    </source>
</reference>
<feature type="domain" description="DUF3854" evidence="1">
    <location>
        <begin position="259"/>
        <end position="361"/>
    </location>
</feature>
<dbReference type="InterPro" id="IPR024385">
    <property type="entry name" value="DUF3854"/>
</dbReference>
<accession>A0ABS8NAG8</accession>
<organism evidence="2 3">
    <name type="scientific">Clostridium aromativorans</name>
    <dbReference type="NCBI Taxonomy" id="2836848"/>
    <lineage>
        <taxon>Bacteria</taxon>
        <taxon>Bacillati</taxon>
        <taxon>Bacillota</taxon>
        <taxon>Clostridia</taxon>
        <taxon>Eubacteriales</taxon>
        <taxon>Clostridiaceae</taxon>
        <taxon>Clostridium</taxon>
    </lineage>
</organism>
<keyword evidence="3" id="KW-1185">Reference proteome</keyword>